<evidence type="ECO:0000313" key="1">
    <source>
        <dbReference type="EMBL" id="MET3657803.1"/>
    </source>
</evidence>
<dbReference type="EMBL" id="JBEPME010000004">
    <property type="protein sequence ID" value="MET3657803.1"/>
    <property type="molecule type" value="Genomic_DNA"/>
</dbReference>
<evidence type="ECO:0000313" key="2">
    <source>
        <dbReference type="Proteomes" id="UP001549104"/>
    </source>
</evidence>
<gene>
    <name evidence="1" type="ORF">ABIC55_002900</name>
</gene>
<sequence>MLSKEEGFIIFKRKQELSNLDSVHLWPGIYKFELPYLTGHNVRDNDGLVKVSNCDVEMHIGDQNNLDQHLIATVIISAKKGGVGTTNFIEHIATLIKTGYIDQVVLPKYGAIYDRIRWVERNYYPDEIYQVVSLEWNSELNHYSNPKWINLENDWILKENKLKPYD</sequence>
<reference evidence="1 2" key="1">
    <citation type="submission" date="2024-06" db="EMBL/GenBank/DDBJ databases">
        <title>Sorghum-associated microbial communities from plants grown in Nebraska, USA.</title>
        <authorList>
            <person name="Schachtman D."/>
        </authorList>
    </citation>
    <scope>NUCLEOTIDE SEQUENCE [LARGE SCALE GENOMIC DNA]</scope>
    <source>
        <strain evidence="1 2">1288</strain>
    </source>
</reference>
<organism evidence="1 2">
    <name type="scientific">Sporosarcina psychrophila</name>
    <name type="common">Bacillus psychrophilus</name>
    <dbReference type="NCBI Taxonomy" id="1476"/>
    <lineage>
        <taxon>Bacteria</taxon>
        <taxon>Bacillati</taxon>
        <taxon>Bacillota</taxon>
        <taxon>Bacilli</taxon>
        <taxon>Bacillales</taxon>
        <taxon>Caryophanaceae</taxon>
        <taxon>Sporosarcina</taxon>
    </lineage>
</organism>
<accession>A0ABV2KCL7</accession>
<protein>
    <submittedName>
        <fullName evidence="1">Uncharacterized protein</fullName>
    </submittedName>
</protein>
<dbReference type="Proteomes" id="UP001549104">
    <property type="component" value="Unassembled WGS sequence"/>
</dbReference>
<dbReference type="RefSeq" id="WP_354313529.1">
    <property type="nucleotide sequence ID" value="NZ_JBEPME010000004.1"/>
</dbReference>
<keyword evidence="2" id="KW-1185">Reference proteome</keyword>
<comment type="caution">
    <text evidence="1">The sequence shown here is derived from an EMBL/GenBank/DDBJ whole genome shotgun (WGS) entry which is preliminary data.</text>
</comment>
<name>A0ABV2KCL7_SPOPS</name>
<proteinExistence type="predicted"/>